<sequence length="89" mass="9720">MTRKLQEAVRAGKRQAAPFRKGPPKPDPKLPGRKSGAAHGKHGHRPSPPPEQIAECREAPLPDACSHCRGRLIETSAADPYQTEIPARR</sequence>
<dbReference type="Proteomes" id="UP001272242">
    <property type="component" value="Unassembled WGS sequence"/>
</dbReference>
<dbReference type="RefSeq" id="WP_320685298.1">
    <property type="nucleotide sequence ID" value="NZ_JAXBLV010000025.1"/>
</dbReference>
<name>A0ABU5ESQ4_9BACT</name>
<protein>
    <recommendedName>
        <fullName evidence="4">Transposase</fullName>
    </recommendedName>
</protein>
<evidence type="ECO:0000256" key="1">
    <source>
        <dbReference type="SAM" id="MobiDB-lite"/>
    </source>
</evidence>
<evidence type="ECO:0000313" key="2">
    <source>
        <dbReference type="EMBL" id="MDY3558366.1"/>
    </source>
</evidence>
<keyword evidence="3" id="KW-1185">Reference proteome</keyword>
<dbReference type="EMBL" id="JAXBLV010000025">
    <property type="protein sequence ID" value="MDY3558366.1"/>
    <property type="molecule type" value="Genomic_DNA"/>
</dbReference>
<evidence type="ECO:0008006" key="4">
    <source>
        <dbReference type="Google" id="ProtNLM"/>
    </source>
</evidence>
<reference evidence="3" key="1">
    <citation type="journal article" date="2023" name="Mar. Drugs">
        <title>Gemmata algarum, a Novel Planctomycete Isolated from an Algal Mat, Displays Antimicrobial Activity.</title>
        <authorList>
            <person name="Kumar G."/>
            <person name="Kallscheuer N."/>
            <person name="Kashif M."/>
            <person name="Ahamad S."/>
            <person name="Jagadeeshwari U."/>
            <person name="Pannikurungottu S."/>
            <person name="Haufschild T."/>
            <person name="Kabuu M."/>
            <person name="Sasikala C."/>
            <person name="Jogler C."/>
            <person name="Ramana C."/>
        </authorList>
    </citation>
    <scope>NUCLEOTIDE SEQUENCE [LARGE SCALE GENOMIC DNA]</scope>
    <source>
        <strain evidence="3">JC673</strain>
    </source>
</reference>
<gene>
    <name evidence="2" type="ORF">R5W23_005394</name>
</gene>
<evidence type="ECO:0000313" key="3">
    <source>
        <dbReference type="Proteomes" id="UP001272242"/>
    </source>
</evidence>
<feature type="region of interest" description="Disordered" evidence="1">
    <location>
        <begin position="1"/>
        <end position="54"/>
    </location>
</feature>
<proteinExistence type="predicted"/>
<organism evidence="2 3">
    <name type="scientific">Gemmata algarum</name>
    <dbReference type="NCBI Taxonomy" id="2975278"/>
    <lineage>
        <taxon>Bacteria</taxon>
        <taxon>Pseudomonadati</taxon>
        <taxon>Planctomycetota</taxon>
        <taxon>Planctomycetia</taxon>
        <taxon>Gemmatales</taxon>
        <taxon>Gemmataceae</taxon>
        <taxon>Gemmata</taxon>
    </lineage>
</organism>
<accession>A0ABU5ESQ4</accession>
<comment type="caution">
    <text evidence="2">The sequence shown here is derived from an EMBL/GenBank/DDBJ whole genome shotgun (WGS) entry which is preliminary data.</text>
</comment>